<dbReference type="Pfam" id="PF10805">
    <property type="entry name" value="DUF2730"/>
    <property type="match status" value="1"/>
</dbReference>
<dbReference type="EMBL" id="CP039690">
    <property type="protein sequence ID" value="QCI65538.1"/>
    <property type="molecule type" value="Genomic_DNA"/>
</dbReference>
<protein>
    <submittedName>
        <fullName evidence="3">DUF2730 family protein</fullName>
    </submittedName>
</protein>
<keyword evidence="2" id="KW-0812">Transmembrane</keyword>
<feature type="coiled-coil region" evidence="1">
    <location>
        <begin position="53"/>
        <end position="96"/>
    </location>
</feature>
<gene>
    <name evidence="3" type="ORF">E8M01_15780</name>
</gene>
<proteinExistence type="predicted"/>
<accession>A0A4D7B509</accession>
<organism evidence="3 4">
    <name type="scientific">Phreatobacter stygius</name>
    <dbReference type="NCBI Taxonomy" id="1940610"/>
    <lineage>
        <taxon>Bacteria</taxon>
        <taxon>Pseudomonadati</taxon>
        <taxon>Pseudomonadota</taxon>
        <taxon>Alphaproteobacteria</taxon>
        <taxon>Hyphomicrobiales</taxon>
        <taxon>Phreatobacteraceae</taxon>
        <taxon>Phreatobacter</taxon>
    </lineage>
</organism>
<sequence length="117" mass="13117">MDPGSIPSWLSIIVTTVALTYTVVASRSRAAKDDVEKNRTEAAGRHGALALKIDQLDDRLTRAEGELEHLPDKDTAHRMKMAIARLEGRLETMDERLKPVAAMASRMQDYLIEDRSR</sequence>
<dbReference type="InterPro" id="IPR020269">
    <property type="entry name" value="Phage_Mu_Releasin"/>
</dbReference>
<keyword evidence="2" id="KW-0472">Membrane</keyword>
<evidence type="ECO:0000313" key="3">
    <source>
        <dbReference type="EMBL" id="QCI65538.1"/>
    </source>
</evidence>
<dbReference type="Proteomes" id="UP000298781">
    <property type="component" value="Chromosome"/>
</dbReference>
<keyword evidence="1" id="KW-0175">Coiled coil</keyword>
<reference evidence="3 4" key="1">
    <citation type="submission" date="2019-04" db="EMBL/GenBank/DDBJ databases">
        <title>Phreatobacter aquaticus sp. nov.</title>
        <authorList>
            <person name="Choi A."/>
        </authorList>
    </citation>
    <scope>NUCLEOTIDE SEQUENCE [LARGE SCALE GENOMIC DNA]</scope>
    <source>
        <strain evidence="3 4">KCTC 52518</strain>
    </source>
</reference>
<evidence type="ECO:0000313" key="4">
    <source>
        <dbReference type="Proteomes" id="UP000298781"/>
    </source>
</evidence>
<keyword evidence="4" id="KW-1185">Reference proteome</keyword>
<dbReference type="AlphaFoldDB" id="A0A4D7B509"/>
<feature type="transmembrane region" description="Helical" evidence="2">
    <location>
        <begin position="6"/>
        <end position="24"/>
    </location>
</feature>
<dbReference type="OrthoDB" id="7857886at2"/>
<evidence type="ECO:0000256" key="1">
    <source>
        <dbReference type="SAM" id="Coils"/>
    </source>
</evidence>
<evidence type="ECO:0000256" key="2">
    <source>
        <dbReference type="SAM" id="Phobius"/>
    </source>
</evidence>
<dbReference type="KEGG" id="pstg:E8M01_15780"/>
<keyword evidence="2" id="KW-1133">Transmembrane helix</keyword>
<name>A0A4D7B509_9HYPH</name>